<protein>
    <submittedName>
        <fullName evidence="2">Uncharacterized protein</fullName>
    </submittedName>
</protein>
<proteinExistence type="predicted"/>
<name>A0A0K2V0K9_LEPSM</name>
<dbReference type="EMBL" id="HACA01026658">
    <property type="protein sequence ID" value="CDW44019.1"/>
    <property type="molecule type" value="Transcribed_RNA"/>
</dbReference>
<reference evidence="2" key="1">
    <citation type="submission" date="2014-05" db="EMBL/GenBank/DDBJ databases">
        <authorList>
            <person name="Chronopoulou M."/>
        </authorList>
    </citation>
    <scope>NUCLEOTIDE SEQUENCE</scope>
    <source>
        <tissue evidence="2">Whole organism</tissue>
    </source>
</reference>
<organism evidence="2">
    <name type="scientific">Lepeophtheirus salmonis</name>
    <name type="common">Salmon louse</name>
    <name type="synonym">Caligus salmonis</name>
    <dbReference type="NCBI Taxonomy" id="72036"/>
    <lineage>
        <taxon>Eukaryota</taxon>
        <taxon>Metazoa</taxon>
        <taxon>Ecdysozoa</taxon>
        <taxon>Arthropoda</taxon>
        <taxon>Crustacea</taxon>
        <taxon>Multicrustacea</taxon>
        <taxon>Hexanauplia</taxon>
        <taxon>Copepoda</taxon>
        <taxon>Siphonostomatoida</taxon>
        <taxon>Caligidae</taxon>
        <taxon>Lepeophtheirus</taxon>
    </lineage>
</organism>
<accession>A0A0K2V0K9</accession>
<feature type="transmembrane region" description="Helical" evidence="1">
    <location>
        <begin position="21"/>
        <end position="40"/>
    </location>
</feature>
<dbReference type="AlphaFoldDB" id="A0A0K2V0K9"/>
<keyword evidence="1" id="KW-0472">Membrane</keyword>
<evidence type="ECO:0000313" key="2">
    <source>
        <dbReference type="EMBL" id="CDW44019.1"/>
    </source>
</evidence>
<keyword evidence="1" id="KW-1133">Transmembrane helix</keyword>
<evidence type="ECO:0000256" key="1">
    <source>
        <dbReference type="SAM" id="Phobius"/>
    </source>
</evidence>
<keyword evidence="1" id="KW-0812">Transmembrane</keyword>
<sequence>MLWPCNPPRTSTGASLRASTLIMFFQPSFLSMVLLQYIFFLTL</sequence>